<evidence type="ECO:0000313" key="4">
    <source>
        <dbReference type="Proteomes" id="UP000275951"/>
    </source>
</evidence>
<name>A0A380MD76_9ACTO</name>
<evidence type="ECO:0000313" key="3">
    <source>
        <dbReference type="EMBL" id="AZR07435.1"/>
    </source>
</evidence>
<feature type="domain" description="UPF0261" evidence="2">
    <location>
        <begin position="187"/>
        <end position="403"/>
    </location>
</feature>
<dbReference type="NCBIfam" id="NF002674">
    <property type="entry name" value="PRK02399.1-2"/>
    <property type="match status" value="1"/>
</dbReference>
<dbReference type="Gene3D" id="3.40.50.12020">
    <property type="entry name" value="Uncharacterised protein family UPF0261, NN domain"/>
    <property type="match status" value="1"/>
</dbReference>
<dbReference type="PANTHER" id="PTHR31862:SF1">
    <property type="entry name" value="UPF0261 DOMAIN PROTEIN (AFU_ORTHOLOGUE AFUA_1G10120)"/>
    <property type="match status" value="1"/>
</dbReference>
<organism evidence="3 4">
    <name type="scientific">Trueperella pyogenes</name>
    <dbReference type="NCBI Taxonomy" id="1661"/>
    <lineage>
        <taxon>Bacteria</taxon>
        <taxon>Bacillati</taxon>
        <taxon>Actinomycetota</taxon>
        <taxon>Actinomycetes</taxon>
        <taxon>Actinomycetales</taxon>
        <taxon>Actinomycetaceae</taxon>
        <taxon>Trueperella</taxon>
    </lineage>
</organism>
<dbReference type="Pfam" id="PF06792">
    <property type="entry name" value="UPF0261"/>
    <property type="match status" value="1"/>
</dbReference>
<dbReference type="Proteomes" id="UP000275951">
    <property type="component" value="Chromosome"/>
</dbReference>
<feature type="domain" description="UPF0261" evidence="1">
    <location>
        <begin position="3"/>
        <end position="176"/>
    </location>
</feature>
<dbReference type="PIRSF" id="PIRSF033271">
    <property type="entry name" value="UCP033271"/>
    <property type="match status" value="1"/>
</dbReference>
<dbReference type="RefSeq" id="WP_108726147.1">
    <property type="nucleotide sequence ID" value="NZ_CP029001.1"/>
</dbReference>
<gene>
    <name evidence="3" type="ORF">EBQ10_09165</name>
</gene>
<dbReference type="Pfam" id="PF23189">
    <property type="entry name" value="UPF0261_C"/>
    <property type="match status" value="1"/>
</dbReference>
<evidence type="ECO:0000259" key="2">
    <source>
        <dbReference type="Pfam" id="PF23189"/>
    </source>
</evidence>
<dbReference type="InterPro" id="IPR056778">
    <property type="entry name" value="UPF0261_C"/>
</dbReference>
<dbReference type="InterPro" id="IPR051353">
    <property type="entry name" value="Tobamovirus_resist_UPF0261"/>
</dbReference>
<evidence type="ECO:0000259" key="1">
    <source>
        <dbReference type="Pfam" id="PF06792"/>
    </source>
</evidence>
<dbReference type="CDD" id="cd15488">
    <property type="entry name" value="Tm-1-like"/>
    <property type="match status" value="1"/>
</dbReference>
<dbReference type="Gene3D" id="3.40.50.12030">
    <property type="entry name" value="Uncharacterised protein family UPF0261, NC domain"/>
    <property type="match status" value="1"/>
</dbReference>
<dbReference type="InterPro" id="IPR008322">
    <property type="entry name" value="UPF0261"/>
</dbReference>
<proteinExistence type="predicted"/>
<protein>
    <submittedName>
        <fullName evidence="3">UPF0261 family protein</fullName>
    </submittedName>
</protein>
<reference evidence="3 4" key="1">
    <citation type="submission" date="2018-11" db="EMBL/GenBank/DDBJ databases">
        <title>Multidrug-resistant genes are associated with an 42-kb island TGI1 carrying a complex class 1 integron in a Trueperella pyogenes.</title>
        <authorList>
            <person name="Dong W."/>
        </authorList>
    </citation>
    <scope>NUCLEOTIDE SEQUENCE [LARGE SCALE GENOMIC DNA]</scope>
    <source>
        <strain evidence="3 4">TP4</strain>
    </source>
</reference>
<sequence>MATVVLQGTLDTKEEDCLWVKTKLQELSIDTLIVDVGSFSTSLVADISSEEVIRSAGEDPELLRERHDRGEMMEVMGRGAARLVSELATGGQIHGFLSFGGSGGSAVAAPVMQTLPIGFPKLLVSTMASGDVSPYVGSVDTTIMYSVVDVAGINSISEKVLGNAVAAIAGMANNYQHVSTAQIPVTKPVIGISMFGLTTPAASEAKEWLLERNYEVQIFHATGSGGRSLEKLIESGLIDGVLDLTTTELADELIGGVLTAGPNRLTAAGKAGIPQVVSLGAIDMVNFGPKETVPEQFADRNFVIHNPTVTLMRTTKEENAQLGKEIGEKLRLSTGNTEVFVPTSGFSGIDCEDGQFWDPEADQEAIRNLENALHGSKIPVHKIDVNINDEGFGRQMAEALHNLITKKSTIL</sequence>
<dbReference type="InterPro" id="IPR044122">
    <property type="entry name" value="UPF0261_N"/>
</dbReference>
<accession>A0A380MD76</accession>
<dbReference type="EMBL" id="CP033905">
    <property type="protein sequence ID" value="AZR07435.1"/>
    <property type="molecule type" value="Genomic_DNA"/>
</dbReference>
<dbReference type="AlphaFoldDB" id="A0A380MD76"/>
<dbReference type="PANTHER" id="PTHR31862">
    <property type="entry name" value="UPF0261 DOMAIN PROTEIN (AFU_ORTHOLOGUE AFUA_1G10120)"/>
    <property type="match status" value="1"/>
</dbReference>